<dbReference type="Proteomes" id="UP000051012">
    <property type="component" value="Unassembled WGS sequence"/>
</dbReference>
<dbReference type="EMBL" id="LJNI01000012">
    <property type="protein sequence ID" value="KPJ74186.1"/>
    <property type="molecule type" value="Genomic_DNA"/>
</dbReference>
<sequence length="236" mass="25802">MTLLLIAGLCANPFYNANFTSLPERSLSVFCNPAGTGIRTGAEGFFTYHYDSDIITAGVSLANLGIGFHKTEDTTYFEVGAGVKLPGAFSIGYAYQFDNSDDYDISTHIVGFICRAAPTSSIGFRTTLGERNHIFGGVSIKPYEQYVVLSVDLEYEGIDSIFAYYYGVVVQPLPGFRINFHADDEFNWNAGCEVSFGKVIVAGAYSHEDKKFSGGIILSAQNYDTFLQTSTTTITY</sequence>
<protein>
    <recommendedName>
        <fullName evidence="3">DUF5723 domain-containing protein</fullName>
    </recommendedName>
</protein>
<proteinExistence type="predicted"/>
<evidence type="ECO:0000313" key="1">
    <source>
        <dbReference type="EMBL" id="KPJ74186.1"/>
    </source>
</evidence>
<accession>A0A0S7YI00</accession>
<comment type="caution">
    <text evidence="1">The sequence shown here is derived from an EMBL/GenBank/DDBJ whole genome shotgun (WGS) entry which is preliminary data.</text>
</comment>
<dbReference type="AlphaFoldDB" id="A0A0S7YI00"/>
<gene>
    <name evidence="1" type="ORF">AMJ52_01630</name>
</gene>
<evidence type="ECO:0008006" key="3">
    <source>
        <dbReference type="Google" id="ProtNLM"/>
    </source>
</evidence>
<name>A0A0S7YI00_UNCT6</name>
<evidence type="ECO:0000313" key="2">
    <source>
        <dbReference type="Proteomes" id="UP000051012"/>
    </source>
</evidence>
<reference evidence="1 2" key="1">
    <citation type="journal article" date="2015" name="Microbiome">
        <title>Genomic resolution of linkages in carbon, nitrogen, and sulfur cycling among widespread estuary sediment bacteria.</title>
        <authorList>
            <person name="Baker B.J."/>
            <person name="Lazar C.S."/>
            <person name="Teske A.P."/>
            <person name="Dick G.J."/>
        </authorList>
    </citation>
    <scope>NUCLEOTIDE SEQUENCE [LARGE SCALE GENOMIC DNA]</scope>
    <source>
        <strain evidence="1">DG_78</strain>
    </source>
</reference>
<organism evidence="1 2">
    <name type="scientific">candidate division TA06 bacterium DG_78</name>
    <dbReference type="NCBI Taxonomy" id="1703772"/>
    <lineage>
        <taxon>Bacteria</taxon>
        <taxon>Bacteria division TA06</taxon>
    </lineage>
</organism>